<dbReference type="EMBL" id="VCHE01000014">
    <property type="protein sequence ID" value="KAB2578026.1"/>
    <property type="molecule type" value="Genomic_DNA"/>
</dbReference>
<evidence type="ECO:0000313" key="2">
    <source>
        <dbReference type="EMBL" id="KAB2578026.1"/>
    </source>
</evidence>
<proteinExistence type="predicted"/>
<organism evidence="2 3">
    <name type="scientific">Lasiodiplodia theobromae</name>
    <dbReference type="NCBI Taxonomy" id="45133"/>
    <lineage>
        <taxon>Eukaryota</taxon>
        <taxon>Fungi</taxon>
        <taxon>Dikarya</taxon>
        <taxon>Ascomycota</taxon>
        <taxon>Pezizomycotina</taxon>
        <taxon>Dothideomycetes</taxon>
        <taxon>Dothideomycetes incertae sedis</taxon>
        <taxon>Botryosphaeriales</taxon>
        <taxon>Botryosphaeriaceae</taxon>
        <taxon>Lasiodiplodia</taxon>
    </lineage>
</organism>
<dbReference type="InterPro" id="IPR038883">
    <property type="entry name" value="AN11006-like"/>
</dbReference>
<dbReference type="PANTHER" id="PTHR42085">
    <property type="entry name" value="F-BOX DOMAIN-CONTAINING PROTEIN"/>
    <property type="match status" value="1"/>
</dbReference>
<protein>
    <recommendedName>
        <fullName evidence="1">DUF7730 domain-containing protein</fullName>
    </recommendedName>
</protein>
<feature type="domain" description="DUF7730" evidence="1">
    <location>
        <begin position="29"/>
        <end position="139"/>
    </location>
</feature>
<dbReference type="PANTHER" id="PTHR42085:SF1">
    <property type="entry name" value="F-BOX DOMAIN-CONTAINING PROTEIN"/>
    <property type="match status" value="1"/>
</dbReference>
<evidence type="ECO:0000259" key="1">
    <source>
        <dbReference type="Pfam" id="PF24864"/>
    </source>
</evidence>
<dbReference type="OrthoDB" id="5420711at2759"/>
<dbReference type="Proteomes" id="UP000325902">
    <property type="component" value="Unassembled WGS sequence"/>
</dbReference>
<comment type="caution">
    <text evidence="2">The sequence shown here is derived from an EMBL/GenBank/DDBJ whole genome shotgun (WGS) entry which is preliminary data.</text>
</comment>
<dbReference type="Pfam" id="PF24864">
    <property type="entry name" value="DUF7730"/>
    <property type="match status" value="1"/>
</dbReference>
<sequence>MADPPEDPLAFVDIIGVDYFGPEQRFPLLGLPRELRDAVYERMLVRKAINIVPGYCWEKKAWGNPQWFDLRVPEHQRSTYERTLAAGMQYASYEERKGGSRRNHNCPNLNIFLTCRQVYDESSSVYYKRNLFFFRFAGRTNEILSVQACHAFLLDRPLRSLQRLRFIKLTIDNPSLRRPAASWLDGDVVVPLVNFMRDNLCLDCFSLDVHGWAPDMRSAPWDWSGTDRDCNEDPRKWVGAFARLTNLKSLEITLTASDDGDYGRLVACAAFLRSSMLINGAALGTKNIHAYHRHDDNSYWKIDNKPCDIHYREPGRLFVVQCYDNEHGKSLLPQKSHPSPSFPGIKAKRVQQGHDPAAVERALRDAIAEKPDQDLHTYRIFCDEDQDDDGESDDDSVWNQLDYDLSDDGDNDSLISIDLSGLEVDYVRDDEYFEYFDELGKHPEPSG</sequence>
<evidence type="ECO:0000313" key="3">
    <source>
        <dbReference type="Proteomes" id="UP000325902"/>
    </source>
</evidence>
<dbReference type="InterPro" id="IPR056632">
    <property type="entry name" value="DUF7730"/>
</dbReference>
<accession>A0A5N5DJE7</accession>
<gene>
    <name evidence="2" type="ORF">DBV05_g3408</name>
</gene>
<keyword evidence="3" id="KW-1185">Reference proteome</keyword>
<name>A0A5N5DJE7_9PEZI</name>
<dbReference type="AlphaFoldDB" id="A0A5N5DJE7"/>
<reference evidence="2 3" key="1">
    <citation type="journal article" date="2019" name="Sci. Rep.">
        <title>A multi-omics analysis of the grapevine pathogen Lasiodiplodia theobromae reveals that temperature affects the expression of virulence- and pathogenicity-related genes.</title>
        <authorList>
            <person name="Felix C."/>
            <person name="Meneses R."/>
            <person name="Goncalves M.F.M."/>
            <person name="Tilleman L."/>
            <person name="Duarte A.S."/>
            <person name="Jorrin-Novo J.V."/>
            <person name="Van de Peer Y."/>
            <person name="Deforce D."/>
            <person name="Van Nieuwerburgh F."/>
            <person name="Esteves A.C."/>
            <person name="Alves A."/>
        </authorList>
    </citation>
    <scope>NUCLEOTIDE SEQUENCE [LARGE SCALE GENOMIC DNA]</scope>
    <source>
        <strain evidence="2 3">LA-SOL3</strain>
    </source>
</reference>